<keyword evidence="3" id="KW-0732">Signal</keyword>
<dbReference type="InterPro" id="IPR019826">
    <property type="entry name" value="Carboxylesterase_B_AS"/>
</dbReference>
<comment type="similarity">
    <text evidence="1 3">Belongs to the type-B carboxylesterase/lipase family.</text>
</comment>
<dbReference type="AlphaFoldDB" id="A0A0B7B3D6"/>
<name>A0A0B7B3D6_9EUPU</name>
<dbReference type="Pfam" id="PF00135">
    <property type="entry name" value="COesterase"/>
    <property type="match status" value="1"/>
</dbReference>
<dbReference type="InterPro" id="IPR029058">
    <property type="entry name" value="AB_hydrolase_fold"/>
</dbReference>
<keyword evidence="2 3" id="KW-0378">Hydrolase</keyword>
<dbReference type="InterPro" id="IPR002018">
    <property type="entry name" value="CarbesteraseB"/>
</dbReference>
<dbReference type="PROSITE" id="PS00941">
    <property type="entry name" value="CARBOXYLESTERASE_B_2"/>
    <property type="match status" value="1"/>
</dbReference>
<dbReference type="EC" id="3.1.1.-" evidence="3"/>
<feature type="domain" description="Carboxylesterase type B" evidence="4">
    <location>
        <begin position="26"/>
        <end position="524"/>
    </location>
</feature>
<sequence length="552" mass="62358">MLHLWYFLLPVGFVVCLNDVSDLITESQAGTFRGKIISAFNGAEFVSYRGIPFALPPTGEKRFALPEPFPKIENVVFDALDFGPICVQHMNGRAFGQEDCLYLNVFTPLKAKDSTNVPLKKVLVFIYGGGFVVGSSNNYTPGDFVTKNNLIVVTFNYRVGWMGFLRGNSDSLPGNQAFYDQVLALKWIKNNIQAFGGDPEDITISGESAGSLSVSVLAISPLTTNLFSKAILMSGTAFTFPSPPQTTTDLLDTLSTTLGCENDTDVVSCLKQQPAEKFVMKFSSALLVSLVSSGDSLLPFPIPELIQDVEYLNEVGFFNRDYIVSITKEDGYIRVNSAFGKIDTSSLESSIVDLSKLFQFPEYVAESLLLEYLKTYEEVERAVIAISTDYFYLQRSNHFLETYGRLSLQGENQPKKNAYFMSFDHAPHYFPHQYAPHALDLLYLFDFNIQTFLTGFFFIESTGEFNDDDLKLKEEYSHLIAAFVKTGNPNEFLTKEKSIVWSPHDNDYKHYLSFSLQPSVHQDVYGDRRIIWEELIPQWKKEYEILQTKQEL</sequence>
<evidence type="ECO:0000256" key="2">
    <source>
        <dbReference type="ARBA" id="ARBA00022801"/>
    </source>
</evidence>
<dbReference type="GO" id="GO:0016787">
    <property type="term" value="F:hydrolase activity"/>
    <property type="evidence" value="ECO:0007669"/>
    <property type="project" value="UniProtKB-KW"/>
</dbReference>
<feature type="chain" id="PRO_5005110626" description="Carboxylic ester hydrolase" evidence="3">
    <location>
        <begin position="17"/>
        <end position="552"/>
    </location>
</feature>
<evidence type="ECO:0000256" key="3">
    <source>
        <dbReference type="RuleBase" id="RU361235"/>
    </source>
</evidence>
<evidence type="ECO:0000256" key="1">
    <source>
        <dbReference type="ARBA" id="ARBA00005964"/>
    </source>
</evidence>
<reference evidence="5" key="1">
    <citation type="submission" date="2014-12" db="EMBL/GenBank/DDBJ databases">
        <title>Insight into the proteome of Arion vulgaris.</title>
        <authorList>
            <person name="Aradska J."/>
            <person name="Bulat T."/>
            <person name="Smidak R."/>
            <person name="Sarate P."/>
            <person name="Gangsoo J."/>
            <person name="Sialana F."/>
            <person name="Bilban M."/>
            <person name="Lubec G."/>
        </authorList>
    </citation>
    <scope>NUCLEOTIDE SEQUENCE</scope>
    <source>
        <tissue evidence="5">Skin</tissue>
    </source>
</reference>
<protein>
    <recommendedName>
        <fullName evidence="3">Carboxylic ester hydrolase</fullName>
        <ecNumber evidence="3">3.1.1.-</ecNumber>
    </recommendedName>
</protein>
<evidence type="ECO:0000259" key="4">
    <source>
        <dbReference type="Pfam" id="PF00135"/>
    </source>
</evidence>
<dbReference type="InterPro" id="IPR019819">
    <property type="entry name" value="Carboxylesterase_B_CS"/>
</dbReference>
<dbReference type="InterPro" id="IPR050309">
    <property type="entry name" value="Type-B_Carboxylest/Lipase"/>
</dbReference>
<organism evidence="5">
    <name type="scientific">Arion vulgaris</name>
    <dbReference type="NCBI Taxonomy" id="1028688"/>
    <lineage>
        <taxon>Eukaryota</taxon>
        <taxon>Metazoa</taxon>
        <taxon>Spiralia</taxon>
        <taxon>Lophotrochozoa</taxon>
        <taxon>Mollusca</taxon>
        <taxon>Gastropoda</taxon>
        <taxon>Heterobranchia</taxon>
        <taxon>Euthyneura</taxon>
        <taxon>Panpulmonata</taxon>
        <taxon>Eupulmonata</taxon>
        <taxon>Stylommatophora</taxon>
        <taxon>Helicina</taxon>
        <taxon>Arionoidea</taxon>
        <taxon>Arionidae</taxon>
        <taxon>Arion</taxon>
    </lineage>
</organism>
<evidence type="ECO:0000313" key="5">
    <source>
        <dbReference type="EMBL" id="CEK86630.1"/>
    </source>
</evidence>
<dbReference type="SUPFAM" id="SSF53474">
    <property type="entry name" value="alpha/beta-Hydrolases"/>
    <property type="match status" value="1"/>
</dbReference>
<gene>
    <name evidence="5" type="primary">ORF154793</name>
</gene>
<dbReference type="ESTHER" id="9eupu-a0a0b7b3d6">
    <property type="family name" value="Carb_B_Mollusca"/>
</dbReference>
<proteinExistence type="inferred from homology"/>
<feature type="signal peptide" evidence="3">
    <location>
        <begin position="1"/>
        <end position="16"/>
    </location>
</feature>
<dbReference type="Gene3D" id="3.40.50.1820">
    <property type="entry name" value="alpha/beta hydrolase"/>
    <property type="match status" value="1"/>
</dbReference>
<dbReference type="EMBL" id="HACG01039765">
    <property type="protein sequence ID" value="CEK86630.1"/>
    <property type="molecule type" value="Transcribed_RNA"/>
</dbReference>
<dbReference type="PANTHER" id="PTHR11559">
    <property type="entry name" value="CARBOXYLESTERASE"/>
    <property type="match status" value="1"/>
</dbReference>
<dbReference type="PROSITE" id="PS00122">
    <property type="entry name" value="CARBOXYLESTERASE_B_1"/>
    <property type="match status" value="1"/>
</dbReference>
<accession>A0A0B7B3D6</accession>